<gene>
    <name evidence="4" type="primary">fhaB</name>
    <name evidence="4" type="ORF">Bravens_00012</name>
    <name evidence="5" type="ORF">CYJ40_06815</name>
</gene>
<dbReference type="InterPro" id="IPR050923">
    <property type="entry name" value="Cell_Proc_Reg/RNA_Proc"/>
</dbReference>
<dbReference type="PATRIC" id="fig|479117.4.peg.13"/>
<feature type="compositionally biased region" description="Low complexity" evidence="2">
    <location>
        <begin position="52"/>
        <end position="68"/>
    </location>
</feature>
<dbReference type="PANTHER" id="PTHR23308">
    <property type="entry name" value="NUCLEAR INHIBITOR OF PROTEIN PHOSPHATASE-1"/>
    <property type="match status" value="1"/>
</dbReference>
<organism evidence="4 7">
    <name type="scientific">Brevibacterium ravenspurgense</name>
    <dbReference type="NCBI Taxonomy" id="479117"/>
    <lineage>
        <taxon>Bacteria</taxon>
        <taxon>Bacillati</taxon>
        <taxon>Actinomycetota</taxon>
        <taxon>Actinomycetes</taxon>
        <taxon>Micrococcales</taxon>
        <taxon>Brevibacteriaceae</taxon>
        <taxon>Brevibacterium</taxon>
    </lineage>
</organism>
<name>A0A150HDC2_9MICO</name>
<dbReference type="EMBL" id="PKGO01000006">
    <property type="protein sequence ID" value="PKY70092.1"/>
    <property type="molecule type" value="Genomic_DNA"/>
</dbReference>
<keyword evidence="7" id="KW-1185">Reference proteome</keyword>
<sequence>MTELTVMVLRLAFFALLWIFVFLVAGVLRQDIFGPRTKVRRRKGGRSKGNRGRPQSTPAAAPTASGGSVQPGDQVTTAHHAQVVFTSGALQGRVIPLGGQPVTMGRAGGNDVVLHDDFASGVHARVVADEGLWYIEDLGSTNGTFVGDRRLHGAVPLPAFTPVRIGNTTMELQA</sequence>
<dbReference type="PROSITE" id="PS50006">
    <property type="entry name" value="FHA_DOMAIN"/>
    <property type="match status" value="1"/>
</dbReference>
<evidence type="ECO:0000256" key="2">
    <source>
        <dbReference type="SAM" id="MobiDB-lite"/>
    </source>
</evidence>
<evidence type="ECO:0000313" key="7">
    <source>
        <dbReference type="Proteomes" id="UP000243589"/>
    </source>
</evidence>
<reference evidence="5 6" key="2">
    <citation type="submission" date="2017-12" db="EMBL/GenBank/DDBJ databases">
        <title>Phylogenetic diversity of female urinary microbiome.</title>
        <authorList>
            <person name="Thomas-White K."/>
            <person name="Wolfe A.J."/>
        </authorList>
    </citation>
    <scope>NUCLEOTIDE SEQUENCE [LARGE SCALE GENOMIC DNA]</scope>
    <source>
        <strain evidence="5 6">UMB0426</strain>
    </source>
</reference>
<evidence type="ECO:0000256" key="1">
    <source>
        <dbReference type="ARBA" id="ARBA00022553"/>
    </source>
</evidence>
<keyword evidence="1" id="KW-0597">Phosphoprotein</keyword>
<evidence type="ECO:0000313" key="6">
    <source>
        <dbReference type="Proteomes" id="UP000242755"/>
    </source>
</evidence>
<evidence type="ECO:0000313" key="4">
    <source>
        <dbReference type="EMBL" id="KXZ59798.1"/>
    </source>
</evidence>
<dbReference type="Gene3D" id="2.60.200.20">
    <property type="match status" value="1"/>
</dbReference>
<feature type="compositionally biased region" description="Basic residues" evidence="2">
    <location>
        <begin position="39"/>
        <end position="51"/>
    </location>
</feature>
<reference evidence="4 7" key="1">
    <citation type="submission" date="2016-01" db="EMBL/GenBank/DDBJ databases">
        <title>Use of Whole Genome Sequencing to ascertain that Brevibacterium massiliense (Roux, Raoult 2009) is a later heterotypic synonym of Brevibacterium ravenspurgense (Mages 2008).</title>
        <authorList>
            <person name="Bernier A.-M."/>
            <person name="Burdz T."/>
            <person name="Huynh C."/>
            <person name="Pachecho A.L."/>
            <person name="Wiebe D."/>
            <person name="Bonner C."/>
            <person name="Bernard K."/>
        </authorList>
    </citation>
    <scope>NUCLEOTIDE SEQUENCE [LARGE SCALE GENOMIC DNA]</scope>
    <source>
        <strain evidence="4 7">CCUG56047</strain>
    </source>
</reference>
<dbReference type="Pfam" id="PF00498">
    <property type="entry name" value="FHA"/>
    <property type="match status" value="1"/>
</dbReference>
<dbReference type="SMART" id="SM00240">
    <property type="entry name" value="FHA"/>
    <property type="match status" value="1"/>
</dbReference>
<dbReference type="InterPro" id="IPR008984">
    <property type="entry name" value="SMAD_FHA_dom_sf"/>
</dbReference>
<dbReference type="EMBL" id="LQQC01000001">
    <property type="protein sequence ID" value="KXZ59798.1"/>
    <property type="molecule type" value="Genomic_DNA"/>
</dbReference>
<dbReference type="STRING" id="1176165.GCA_001584405_02125"/>
<proteinExistence type="predicted"/>
<dbReference type="SUPFAM" id="SSF49879">
    <property type="entry name" value="SMAD/FHA domain"/>
    <property type="match status" value="1"/>
</dbReference>
<comment type="caution">
    <text evidence="4">The sequence shown here is derived from an EMBL/GenBank/DDBJ whole genome shotgun (WGS) entry which is preliminary data.</text>
</comment>
<dbReference type="Proteomes" id="UP000243589">
    <property type="component" value="Unassembled WGS sequence"/>
</dbReference>
<feature type="region of interest" description="Disordered" evidence="2">
    <location>
        <begin position="39"/>
        <end position="73"/>
    </location>
</feature>
<dbReference type="InterPro" id="IPR000253">
    <property type="entry name" value="FHA_dom"/>
</dbReference>
<protein>
    <submittedName>
        <fullName evidence="4 5">FHA domain-containing protein</fullName>
    </submittedName>
</protein>
<dbReference type="Proteomes" id="UP000242755">
    <property type="component" value="Unassembled WGS sequence"/>
</dbReference>
<dbReference type="RefSeq" id="WP_019174062.1">
    <property type="nucleotide sequence ID" value="NZ_JAKRCZ010000007.1"/>
</dbReference>
<feature type="domain" description="FHA" evidence="3">
    <location>
        <begin position="102"/>
        <end position="151"/>
    </location>
</feature>
<evidence type="ECO:0000259" key="3">
    <source>
        <dbReference type="PROSITE" id="PS50006"/>
    </source>
</evidence>
<accession>A0A150HDC2</accession>
<evidence type="ECO:0000313" key="5">
    <source>
        <dbReference type="EMBL" id="PKY70092.1"/>
    </source>
</evidence>
<dbReference type="AlphaFoldDB" id="A0A150HDC2"/>